<dbReference type="GO" id="GO:0003676">
    <property type="term" value="F:nucleic acid binding"/>
    <property type="evidence" value="ECO:0007669"/>
    <property type="project" value="InterPro"/>
</dbReference>
<reference evidence="2 3" key="1">
    <citation type="submission" date="2020-10" db="EMBL/GenBank/DDBJ databases">
        <title>Connecting structure to function with the recovery of over 1000 high-quality activated sludge metagenome-assembled genomes encoding full-length rRNA genes using long-read sequencing.</title>
        <authorList>
            <person name="Singleton C.M."/>
            <person name="Petriglieri F."/>
            <person name="Kristensen J.M."/>
            <person name="Kirkegaard R.H."/>
            <person name="Michaelsen T.Y."/>
            <person name="Andersen M.H."/>
            <person name="Karst S.M."/>
            <person name="Dueholm M.S."/>
            <person name="Nielsen P.H."/>
            <person name="Albertsen M."/>
        </authorList>
    </citation>
    <scope>NUCLEOTIDE SEQUENCE [LARGE SCALE GENOMIC DNA]</scope>
    <source>
        <strain evidence="2">EsbW_18-Q3-R4-48_BATAC.285</strain>
    </source>
</reference>
<accession>A0A935Q105</accession>
<dbReference type="PANTHER" id="PTHR30231">
    <property type="entry name" value="DNA POLYMERASE III SUBUNIT EPSILON"/>
    <property type="match status" value="1"/>
</dbReference>
<dbReference type="CDD" id="cd17748">
    <property type="entry name" value="BRCT_DNA_ligase_like"/>
    <property type="match status" value="1"/>
</dbReference>
<dbReference type="EMBL" id="JADJMH010000030">
    <property type="protein sequence ID" value="MBK7676998.1"/>
    <property type="molecule type" value="Genomic_DNA"/>
</dbReference>
<dbReference type="SUPFAM" id="SSF52113">
    <property type="entry name" value="BRCT domain"/>
    <property type="match status" value="1"/>
</dbReference>
<dbReference type="SMART" id="SM00479">
    <property type="entry name" value="EXOIII"/>
    <property type="match status" value="1"/>
</dbReference>
<dbReference type="PANTHER" id="PTHR30231:SF42">
    <property type="entry name" value="EXONUCLEASE"/>
    <property type="match status" value="1"/>
</dbReference>
<proteinExistence type="predicted"/>
<protein>
    <submittedName>
        <fullName evidence="2">Transposase</fullName>
    </submittedName>
</protein>
<dbReference type="GO" id="GO:0008408">
    <property type="term" value="F:3'-5' exonuclease activity"/>
    <property type="evidence" value="ECO:0007669"/>
    <property type="project" value="TreeGrafter"/>
</dbReference>
<dbReference type="GO" id="GO:0006259">
    <property type="term" value="P:DNA metabolic process"/>
    <property type="evidence" value="ECO:0007669"/>
    <property type="project" value="UniProtKB-ARBA"/>
</dbReference>
<dbReference type="Proteomes" id="UP000697998">
    <property type="component" value="Unassembled WGS sequence"/>
</dbReference>
<organism evidence="2 3">
    <name type="scientific">Candidatus Accumulibacter proximus</name>
    <dbReference type="NCBI Taxonomy" id="2954385"/>
    <lineage>
        <taxon>Bacteria</taxon>
        <taxon>Pseudomonadati</taxon>
        <taxon>Pseudomonadota</taxon>
        <taxon>Betaproteobacteria</taxon>
        <taxon>Candidatus Accumulibacter</taxon>
    </lineage>
</organism>
<dbReference type="InterPro" id="IPR012337">
    <property type="entry name" value="RNaseH-like_sf"/>
</dbReference>
<dbReference type="Pfam" id="PF00533">
    <property type="entry name" value="BRCT"/>
    <property type="match status" value="1"/>
</dbReference>
<evidence type="ECO:0000313" key="3">
    <source>
        <dbReference type="Proteomes" id="UP000697998"/>
    </source>
</evidence>
<dbReference type="InterPro" id="IPR036420">
    <property type="entry name" value="BRCT_dom_sf"/>
</dbReference>
<name>A0A935Q105_9PROT</name>
<dbReference type="InterPro" id="IPR036397">
    <property type="entry name" value="RNaseH_sf"/>
</dbReference>
<dbReference type="AlphaFoldDB" id="A0A935Q105"/>
<dbReference type="InterPro" id="IPR001357">
    <property type="entry name" value="BRCT_dom"/>
</dbReference>
<dbReference type="Pfam" id="PF00929">
    <property type="entry name" value="RNase_T"/>
    <property type="match status" value="1"/>
</dbReference>
<dbReference type="CDD" id="cd06130">
    <property type="entry name" value="DNA_pol_III_epsilon_like"/>
    <property type="match status" value="1"/>
</dbReference>
<evidence type="ECO:0000313" key="2">
    <source>
        <dbReference type="EMBL" id="MBK7676998.1"/>
    </source>
</evidence>
<evidence type="ECO:0000259" key="1">
    <source>
        <dbReference type="SMART" id="SM00479"/>
    </source>
</evidence>
<feature type="domain" description="Exonuclease" evidence="1">
    <location>
        <begin position="2"/>
        <end position="166"/>
    </location>
</feature>
<dbReference type="Gene3D" id="3.30.420.10">
    <property type="entry name" value="Ribonuclease H-like superfamily/Ribonuclease H"/>
    <property type="match status" value="1"/>
</dbReference>
<dbReference type="InterPro" id="IPR013520">
    <property type="entry name" value="Ribonucl_H"/>
</dbReference>
<comment type="caution">
    <text evidence="2">The sequence shown here is derived from an EMBL/GenBank/DDBJ whole genome shotgun (WGS) entry which is preliminary data.</text>
</comment>
<gene>
    <name evidence="2" type="ORF">IPJ27_20810</name>
</gene>
<dbReference type="GO" id="GO:0005829">
    <property type="term" value="C:cytosol"/>
    <property type="evidence" value="ECO:0007669"/>
    <property type="project" value="TreeGrafter"/>
</dbReference>
<dbReference type="SUPFAM" id="SSF53098">
    <property type="entry name" value="Ribonuclease H-like"/>
    <property type="match status" value="1"/>
</dbReference>
<sequence length="291" mass="32282">MQFVAIDVETANADMGSICQIGLARFVDGQLAEEWSTLVDPEDYFDDVNISIHGIEPRMVKGQPRLPQIADRLRSTLESTLSVCHTHFDRIALGRAYGKYNLSPIATTWLDSARVVRRTWKDLAWKGYGLANVCSRIGYEFQHHDALEDAKAAGFVLLAALRESQQDLDQWRRRVNQPIDPEHSSSGAAVQRDGNPEGDLYGEILVFTGALELPRSEAADLAASVGCQVATGVTKKTTILVVGDQDVTKLAGHEKSSKHRKAEQFAAEGHRIRIIRESDFKTLVRTARNEV</sequence>
<dbReference type="Gene3D" id="3.40.50.10190">
    <property type="entry name" value="BRCT domain"/>
    <property type="match status" value="1"/>
</dbReference>